<sequence length="169" mass="17745">MNLGRAWWLILRFRRSVLLPQWPRSGGAQGSFAPSHGPHNGASPPPVSELDRAGAHETAFFSWFHNGLLASGIGVISFMQSDMDHEAAYGFFRLGGLCAVWGSASLRGPMQLTLGGAAAGAVLATSPLWVCAAVGFYTGQLELDVKLVLEGDGAASAEGPDEAGWPPPE</sequence>
<dbReference type="InParanoid" id="A0A2I3S3Y0"/>
<evidence type="ECO:0008006" key="5">
    <source>
        <dbReference type="Google" id="ProtNLM"/>
    </source>
</evidence>
<accession>A0A2I3S3Y0</accession>
<name>A0A2I3S3Y0_PANTR</name>
<keyword evidence="4" id="KW-1185">Reference proteome</keyword>
<evidence type="ECO:0000256" key="2">
    <source>
        <dbReference type="SAM" id="SignalP"/>
    </source>
</evidence>
<reference evidence="3" key="2">
    <citation type="submission" date="2025-08" db="UniProtKB">
        <authorList>
            <consortium name="Ensembl"/>
        </authorList>
    </citation>
    <scope>IDENTIFICATION</scope>
</reference>
<evidence type="ECO:0000313" key="4">
    <source>
        <dbReference type="Proteomes" id="UP000002277"/>
    </source>
</evidence>
<dbReference type="Ensembl" id="ENSPTRT00000106897.1">
    <property type="protein sequence ID" value="ENSPTRP00000071653.1"/>
    <property type="gene ID" value="ENSPTRG00000052160.1"/>
</dbReference>
<dbReference type="Proteomes" id="UP000002277">
    <property type="component" value="Chromosome 17"/>
</dbReference>
<feature type="chain" id="PRO_5014163137" description="Transmembrane protein 160" evidence="2">
    <location>
        <begin position="19"/>
        <end position="169"/>
    </location>
</feature>
<keyword evidence="2" id="KW-0732">Signal</keyword>
<reference evidence="3 4" key="1">
    <citation type="journal article" date="2005" name="Nature">
        <title>Initial sequence of the chimpanzee genome and comparison with the human genome.</title>
        <authorList>
            <consortium name="Chimpanzee sequencing and analysis consortium"/>
        </authorList>
    </citation>
    <scope>NUCLEOTIDE SEQUENCE [LARGE SCALE GENOMIC DNA]</scope>
</reference>
<organism evidence="3 4">
    <name type="scientific">Pan troglodytes</name>
    <name type="common">Chimpanzee</name>
    <dbReference type="NCBI Taxonomy" id="9598"/>
    <lineage>
        <taxon>Eukaryota</taxon>
        <taxon>Metazoa</taxon>
        <taxon>Chordata</taxon>
        <taxon>Craniata</taxon>
        <taxon>Vertebrata</taxon>
        <taxon>Euteleostomi</taxon>
        <taxon>Mammalia</taxon>
        <taxon>Eutheria</taxon>
        <taxon>Euarchontoglires</taxon>
        <taxon>Primates</taxon>
        <taxon>Haplorrhini</taxon>
        <taxon>Catarrhini</taxon>
        <taxon>Hominidae</taxon>
        <taxon>Pan</taxon>
    </lineage>
</organism>
<evidence type="ECO:0000313" key="3">
    <source>
        <dbReference type="Ensembl" id="ENSPTRP00000071653.1"/>
    </source>
</evidence>
<dbReference type="PANTHER" id="PTHR16236">
    <property type="entry name" value="TRANSMEMBRANE PROTEIN 160"/>
    <property type="match status" value="1"/>
</dbReference>
<feature type="signal peptide" evidence="2">
    <location>
        <begin position="1"/>
        <end position="18"/>
    </location>
</feature>
<dbReference type="Bgee" id="ENSPTRG00000052160">
    <property type="expression patterns" value="Expressed in bone marrow and 7 other cell types or tissues"/>
</dbReference>
<dbReference type="AlphaFoldDB" id="A0A2I3S3Y0"/>
<protein>
    <recommendedName>
        <fullName evidence="5">Transmembrane protein 160</fullName>
    </recommendedName>
</protein>
<dbReference type="GeneTree" id="ENSGT00390000012863"/>
<reference evidence="3" key="3">
    <citation type="submission" date="2025-09" db="UniProtKB">
        <authorList>
            <consortium name="Ensembl"/>
        </authorList>
    </citation>
    <scope>IDENTIFICATION</scope>
</reference>
<feature type="region of interest" description="Disordered" evidence="1">
    <location>
        <begin position="28"/>
        <end position="49"/>
    </location>
</feature>
<evidence type="ECO:0000256" key="1">
    <source>
        <dbReference type="SAM" id="MobiDB-lite"/>
    </source>
</evidence>
<proteinExistence type="predicted"/>
<dbReference type="PANTHER" id="PTHR16236:SF0">
    <property type="entry name" value="TRANSMEMBRANE PROTEIN 160"/>
    <property type="match status" value="1"/>
</dbReference>
<dbReference type="InterPro" id="IPR026801">
    <property type="entry name" value="TMEM160"/>
</dbReference>
<dbReference type="EMBL" id="AC161478">
    <property type="status" value="NOT_ANNOTATED_CDS"/>
    <property type="molecule type" value="Genomic_DNA"/>
</dbReference>